<dbReference type="RefSeq" id="WP_188586060.1">
    <property type="nucleotide sequence ID" value="NZ_BMGC01000008.1"/>
</dbReference>
<evidence type="ECO:0000256" key="1">
    <source>
        <dbReference type="ARBA" id="ARBA00022801"/>
    </source>
</evidence>
<dbReference type="CDD" id="cd07067">
    <property type="entry name" value="HP_PGM_like"/>
    <property type="match status" value="1"/>
</dbReference>
<dbReference type="SUPFAM" id="SSF53254">
    <property type="entry name" value="Phosphoglycerate mutase-like"/>
    <property type="match status" value="1"/>
</dbReference>
<dbReference type="GO" id="GO:0016787">
    <property type="term" value="F:hydrolase activity"/>
    <property type="evidence" value="ECO:0007669"/>
    <property type="project" value="UniProtKB-KW"/>
</dbReference>
<dbReference type="AlphaFoldDB" id="A0A916T507"/>
<dbReference type="EMBL" id="BMGC01000008">
    <property type="protein sequence ID" value="GGB28556.1"/>
    <property type="molecule type" value="Genomic_DNA"/>
</dbReference>
<dbReference type="InterPro" id="IPR013078">
    <property type="entry name" value="His_Pase_superF_clade-1"/>
</dbReference>
<reference evidence="2" key="2">
    <citation type="submission" date="2020-09" db="EMBL/GenBank/DDBJ databases">
        <authorList>
            <person name="Sun Q."/>
            <person name="Zhou Y."/>
        </authorList>
    </citation>
    <scope>NUCLEOTIDE SEQUENCE</scope>
    <source>
        <strain evidence="2">CGMCC 1.12827</strain>
    </source>
</reference>
<proteinExistence type="predicted"/>
<accession>A0A916T507</accession>
<comment type="caution">
    <text evidence="2">The sequence shown here is derived from an EMBL/GenBank/DDBJ whole genome shotgun (WGS) entry which is preliminary data.</text>
</comment>
<gene>
    <name evidence="2" type="ORF">GCM10011489_15940</name>
</gene>
<dbReference type="PANTHER" id="PTHR20935:SF0">
    <property type="entry name" value="SERINE_THREONINE-PROTEIN PHOSPHATASE PGAM5, MITOCHONDRIAL"/>
    <property type="match status" value="1"/>
</dbReference>
<protein>
    <submittedName>
        <fullName evidence="2">Phosphoglycerate mutase</fullName>
    </submittedName>
</protein>
<dbReference type="PANTHER" id="PTHR20935">
    <property type="entry name" value="PHOSPHOGLYCERATE MUTASE-RELATED"/>
    <property type="match status" value="1"/>
</dbReference>
<dbReference type="Proteomes" id="UP000621454">
    <property type="component" value="Unassembled WGS sequence"/>
</dbReference>
<name>A0A916T507_9ACTN</name>
<dbReference type="InterPro" id="IPR051021">
    <property type="entry name" value="Mito_Ser/Thr_phosphatase"/>
</dbReference>
<dbReference type="Gene3D" id="3.40.50.1240">
    <property type="entry name" value="Phosphoglycerate mutase-like"/>
    <property type="match status" value="1"/>
</dbReference>
<reference evidence="2" key="1">
    <citation type="journal article" date="2014" name="Int. J. Syst. Evol. Microbiol.">
        <title>Complete genome sequence of Corynebacterium casei LMG S-19264T (=DSM 44701T), isolated from a smear-ripened cheese.</title>
        <authorList>
            <consortium name="US DOE Joint Genome Institute (JGI-PGF)"/>
            <person name="Walter F."/>
            <person name="Albersmeier A."/>
            <person name="Kalinowski J."/>
            <person name="Ruckert C."/>
        </authorList>
    </citation>
    <scope>NUCLEOTIDE SEQUENCE</scope>
    <source>
        <strain evidence="2">CGMCC 1.12827</strain>
    </source>
</reference>
<keyword evidence="3" id="KW-1185">Reference proteome</keyword>
<keyword evidence="1" id="KW-0378">Hydrolase</keyword>
<organism evidence="2 3">
    <name type="scientific">Gordonia jinhuaensis</name>
    <dbReference type="NCBI Taxonomy" id="1517702"/>
    <lineage>
        <taxon>Bacteria</taxon>
        <taxon>Bacillati</taxon>
        <taxon>Actinomycetota</taxon>
        <taxon>Actinomycetes</taxon>
        <taxon>Mycobacteriales</taxon>
        <taxon>Gordoniaceae</taxon>
        <taxon>Gordonia</taxon>
    </lineage>
</organism>
<evidence type="ECO:0000313" key="2">
    <source>
        <dbReference type="EMBL" id="GGB28556.1"/>
    </source>
</evidence>
<dbReference type="InterPro" id="IPR029033">
    <property type="entry name" value="His_PPase_superfam"/>
</dbReference>
<sequence length="220" mass="22952">MGVIYIVRHGQASTAAYDTDVADDVPTGLTELGRHQAEHAGVALSRRIGHVDAAFCGDLPRQRETLDLVLAQLPDSPVPTVDERWDEYRIADVLSGVDVPSSTDTRGYQEVLDAALDRWIGGGEGAGESFADFTGRAADALTQAATAAGSGKTVVVASSSGTIAAVVAALWGMPPQSWQSLARMMVNTAITKLIVGGAGVHVASVAEHAHVETAGLMTYR</sequence>
<dbReference type="SMART" id="SM00855">
    <property type="entry name" value="PGAM"/>
    <property type="match status" value="1"/>
</dbReference>
<dbReference type="Pfam" id="PF00300">
    <property type="entry name" value="His_Phos_1"/>
    <property type="match status" value="1"/>
</dbReference>
<evidence type="ECO:0000313" key="3">
    <source>
        <dbReference type="Proteomes" id="UP000621454"/>
    </source>
</evidence>